<evidence type="ECO:0000259" key="9">
    <source>
        <dbReference type="Pfam" id="PF04413"/>
    </source>
</evidence>
<gene>
    <name evidence="10" type="ORF">SAMN04487991_2304</name>
</gene>
<dbReference type="PANTHER" id="PTHR42755:SF1">
    <property type="entry name" value="3-DEOXY-D-MANNO-OCTULOSONIC ACID TRANSFERASE, MITOCHONDRIAL-RELATED"/>
    <property type="match status" value="1"/>
</dbReference>
<dbReference type="STRING" id="588602.SAMN04487991_2304"/>
<dbReference type="GO" id="GO:0009245">
    <property type="term" value="P:lipid A biosynthetic process"/>
    <property type="evidence" value="ECO:0007669"/>
    <property type="project" value="TreeGrafter"/>
</dbReference>
<proteinExistence type="inferred from homology"/>
<keyword evidence="5 8" id="KW-0808">Transferase</keyword>
<dbReference type="UniPathway" id="UPA00958"/>
<evidence type="ECO:0000256" key="1">
    <source>
        <dbReference type="ARBA" id="ARBA00003394"/>
    </source>
</evidence>
<comment type="function">
    <text evidence="1 8">Involved in lipopolysaccharide (LPS) biosynthesis. Catalyzes the transfer of 3-deoxy-D-manno-octulosonate (Kdo) residue(s) from CMP-Kdo to lipid IV(A), the tetraacyldisaccharide-1,4'-bisphosphate precursor of lipid A.</text>
</comment>
<dbReference type="PANTHER" id="PTHR42755">
    <property type="entry name" value="3-DEOXY-MANNO-OCTULOSONATE CYTIDYLYLTRANSFERASE"/>
    <property type="match status" value="1"/>
</dbReference>
<keyword evidence="11" id="KW-1185">Reference proteome</keyword>
<evidence type="ECO:0000256" key="8">
    <source>
        <dbReference type="RuleBase" id="RU365103"/>
    </source>
</evidence>
<dbReference type="RefSeq" id="WP_090060839.1">
    <property type="nucleotide sequence ID" value="NZ_FORH01000004.1"/>
</dbReference>
<organism evidence="10 11">
    <name type="scientific">Celeribacter neptunius</name>
    <dbReference type="NCBI Taxonomy" id="588602"/>
    <lineage>
        <taxon>Bacteria</taxon>
        <taxon>Pseudomonadati</taxon>
        <taxon>Pseudomonadota</taxon>
        <taxon>Alphaproteobacteria</taxon>
        <taxon>Rhodobacterales</taxon>
        <taxon>Roseobacteraceae</taxon>
        <taxon>Celeribacter</taxon>
    </lineage>
</organism>
<dbReference type="InterPro" id="IPR039901">
    <property type="entry name" value="Kdotransferase"/>
</dbReference>
<name>A0A1I3S2D2_9RHOB</name>
<dbReference type="GO" id="GO:0043842">
    <property type="term" value="F:Kdo transferase activity"/>
    <property type="evidence" value="ECO:0007669"/>
    <property type="project" value="UniProtKB-EC"/>
</dbReference>
<dbReference type="GO" id="GO:0009244">
    <property type="term" value="P:lipopolysaccharide core region biosynthetic process"/>
    <property type="evidence" value="ECO:0007669"/>
    <property type="project" value="UniProtKB-UniRule"/>
</dbReference>
<dbReference type="EMBL" id="FORH01000004">
    <property type="protein sequence ID" value="SFJ52768.1"/>
    <property type="molecule type" value="Genomic_DNA"/>
</dbReference>
<keyword evidence="8" id="KW-0448">Lipopolysaccharide biosynthesis</keyword>
<comment type="similarity">
    <text evidence="8">Belongs to the glycosyltransferase group 1 family.</text>
</comment>
<evidence type="ECO:0000313" key="11">
    <source>
        <dbReference type="Proteomes" id="UP000199630"/>
    </source>
</evidence>
<dbReference type="OrthoDB" id="9789797at2"/>
<sequence>MARPFPFLLYSGLTRRSARRHLDRLDRLVTAGEVTEEMRNARLAQGLPKRPKGPLLWLHAATAFALRPASELFCRIRDDRPDLNGLITLGHGVELPPGLSLDGGLLAATPEDDPNIVRRFLTHWDPDELIWIGGRFRPTLLRAVEERGLPAISIDAPKSPATLDTHIPVPGLRSAVLNCFDHAITAWEETTMMWYRAGFGSDQVEKLGFLEEGGIAPSLDEEELSRRLEELKTRPVWFATRIATAEVGDVIRAHKRALRRAHRLLLAVSLSDNAPLESVRAQFEGAGIDVMVLGQDSPISESVQAVLLPPSGNERSQDGLWHRIAPISFLGRSIAPFGGVDPYPAAAMGSAILHGPHVESYATAYARLTSGKAAQDVRDGYELGDEVRRLMAPDQAALMASSAWEISSTGAEVTDRVADLVQDFLDLRERLDA</sequence>
<reference evidence="11" key="1">
    <citation type="submission" date="2016-10" db="EMBL/GenBank/DDBJ databases">
        <authorList>
            <person name="Varghese N."/>
            <person name="Submissions S."/>
        </authorList>
    </citation>
    <scope>NUCLEOTIDE SEQUENCE [LARGE SCALE GENOMIC DNA]</scope>
    <source>
        <strain evidence="11">DSM 26471</strain>
    </source>
</reference>
<comment type="subcellular location">
    <subcellularLocation>
        <location evidence="8">Cell membrane</location>
    </subcellularLocation>
</comment>
<evidence type="ECO:0000256" key="4">
    <source>
        <dbReference type="ARBA" id="ARBA00019077"/>
    </source>
</evidence>
<dbReference type="Gene3D" id="3.40.50.2000">
    <property type="entry name" value="Glycogen Phosphorylase B"/>
    <property type="match status" value="1"/>
</dbReference>
<evidence type="ECO:0000256" key="5">
    <source>
        <dbReference type="ARBA" id="ARBA00022679"/>
    </source>
</evidence>
<keyword evidence="8" id="KW-1003">Cell membrane</keyword>
<evidence type="ECO:0000256" key="3">
    <source>
        <dbReference type="ARBA" id="ARBA00012621"/>
    </source>
</evidence>
<dbReference type="Gene3D" id="3.40.50.11720">
    <property type="entry name" value="3-Deoxy-D-manno-octulosonic-acid transferase, N-terminal domain"/>
    <property type="match status" value="1"/>
</dbReference>
<dbReference type="Pfam" id="PF04413">
    <property type="entry name" value="Glycos_transf_N"/>
    <property type="match status" value="1"/>
</dbReference>
<comment type="pathway">
    <text evidence="2 8">Bacterial outer membrane biogenesis; LPS core biosynthesis.</text>
</comment>
<comment type="catalytic activity">
    <reaction evidence="7 8">
        <text>lipid IVA (E. coli) + CMP-3-deoxy-beta-D-manno-octulosonate = alpha-Kdo-(2-&gt;6)-lipid IVA (E. coli) + CMP + H(+)</text>
        <dbReference type="Rhea" id="RHEA:28066"/>
        <dbReference type="ChEBI" id="CHEBI:15378"/>
        <dbReference type="ChEBI" id="CHEBI:58603"/>
        <dbReference type="ChEBI" id="CHEBI:60364"/>
        <dbReference type="ChEBI" id="CHEBI:60377"/>
        <dbReference type="ChEBI" id="CHEBI:85987"/>
        <dbReference type="EC" id="2.4.99.12"/>
    </reaction>
</comment>
<protein>
    <recommendedName>
        <fullName evidence="4 8">3-deoxy-D-manno-octulosonic acid transferase</fullName>
        <shortName evidence="8">Kdo transferase</shortName>
        <ecNumber evidence="3 8">2.4.99.12</ecNumber>
    </recommendedName>
    <alternativeName>
        <fullName evidence="6 8">Lipid IV(A) 3-deoxy-D-manno-octulosonic acid transferase</fullName>
    </alternativeName>
</protein>
<evidence type="ECO:0000313" key="10">
    <source>
        <dbReference type="EMBL" id="SFJ52768.1"/>
    </source>
</evidence>
<dbReference type="InterPro" id="IPR038107">
    <property type="entry name" value="Glycos_transf_N_sf"/>
</dbReference>
<dbReference type="Proteomes" id="UP000199630">
    <property type="component" value="Unassembled WGS sequence"/>
</dbReference>
<evidence type="ECO:0000256" key="6">
    <source>
        <dbReference type="ARBA" id="ARBA00031445"/>
    </source>
</evidence>
<evidence type="ECO:0000256" key="2">
    <source>
        <dbReference type="ARBA" id="ARBA00004713"/>
    </source>
</evidence>
<dbReference type="AlphaFoldDB" id="A0A1I3S2D2"/>
<evidence type="ECO:0000256" key="7">
    <source>
        <dbReference type="ARBA" id="ARBA00049183"/>
    </source>
</evidence>
<feature type="domain" description="3-deoxy-D-manno-octulosonic-acid transferase N-terminal" evidence="9">
    <location>
        <begin position="48"/>
        <end position="205"/>
    </location>
</feature>
<keyword evidence="8" id="KW-0472">Membrane</keyword>
<dbReference type="GO" id="GO:0005886">
    <property type="term" value="C:plasma membrane"/>
    <property type="evidence" value="ECO:0007669"/>
    <property type="project" value="UniProtKB-SubCell"/>
</dbReference>
<accession>A0A1I3S2D2</accession>
<dbReference type="EC" id="2.4.99.12" evidence="3 8"/>
<dbReference type="InterPro" id="IPR007507">
    <property type="entry name" value="Glycos_transf_N"/>
</dbReference>